<keyword evidence="2" id="KW-1185">Reference proteome</keyword>
<proteinExistence type="predicted"/>
<evidence type="ECO:0000313" key="1">
    <source>
        <dbReference type="EMBL" id="MBD1429750.1"/>
    </source>
</evidence>
<organism evidence="1 2">
    <name type="scientific">Sphingobacterium litopenaei</name>
    <dbReference type="NCBI Taxonomy" id="2763500"/>
    <lineage>
        <taxon>Bacteria</taxon>
        <taxon>Pseudomonadati</taxon>
        <taxon>Bacteroidota</taxon>
        <taxon>Sphingobacteriia</taxon>
        <taxon>Sphingobacteriales</taxon>
        <taxon>Sphingobacteriaceae</taxon>
        <taxon>Sphingobacterium</taxon>
    </lineage>
</organism>
<name>A0ABR7YEL4_9SPHI</name>
<reference evidence="1 2" key="1">
    <citation type="submission" date="2020-08" db="EMBL/GenBank/DDBJ databases">
        <title>Sphingobacterium sp. DN04309 isolated from aquaculture water.</title>
        <authorList>
            <person name="Zhang M."/>
        </authorList>
    </citation>
    <scope>NUCLEOTIDE SEQUENCE [LARGE SCALE GENOMIC DNA]</scope>
    <source>
        <strain evidence="1 2">DN04309</strain>
    </source>
</reference>
<accession>A0ABR7YEL4</accession>
<dbReference type="Proteomes" id="UP000651271">
    <property type="component" value="Unassembled WGS sequence"/>
</dbReference>
<gene>
    <name evidence="1" type="ORF">H8B04_09220</name>
</gene>
<dbReference type="RefSeq" id="WP_190302158.1">
    <property type="nucleotide sequence ID" value="NZ_JACOIJ010000015.1"/>
</dbReference>
<protein>
    <submittedName>
        <fullName evidence="1">Uncharacterized protein</fullName>
    </submittedName>
</protein>
<evidence type="ECO:0000313" key="2">
    <source>
        <dbReference type="Proteomes" id="UP000651271"/>
    </source>
</evidence>
<sequence>MRGLILLLGIIILGINNLLAQPSVRINIVLNHVQNLTINPDQQVVNLNYNTLDDYRTGVEVTKNAHLSVFSTTPYEVKVKLANNEFVKLGSEDEDRVSMPDIQVSPVSTTQNSDVEFSTSILTTEGRKIISSSVPTTSAVYNIQYKGPKGENIIRFAERNKTIVFYNDVLYSIETK</sequence>
<dbReference type="EMBL" id="JACOIJ010000015">
    <property type="protein sequence ID" value="MBD1429750.1"/>
    <property type="molecule type" value="Genomic_DNA"/>
</dbReference>
<comment type="caution">
    <text evidence="1">The sequence shown here is derived from an EMBL/GenBank/DDBJ whole genome shotgun (WGS) entry which is preliminary data.</text>
</comment>